<reference evidence="1" key="1">
    <citation type="journal article" date="2015" name="Nature">
        <title>Complex archaea that bridge the gap between prokaryotes and eukaryotes.</title>
        <authorList>
            <person name="Spang A."/>
            <person name="Saw J.H."/>
            <person name="Jorgensen S.L."/>
            <person name="Zaremba-Niedzwiedzka K."/>
            <person name="Martijn J."/>
            <person name="Lind A.E."/>
            <person name="van Eijk R."/>
            <person name="Schleper C."/>
            <person name="Guy L."/>
            <person name="Ettema T.J."/>
        </authorList>
    </citation>
    <scope>NUCLEOTIDE SEQUENCE</scope>
</reference>
<protein>
    <submittedName>
        <fullName evidence="1">Uncharacterized protein</fullName>
    </submittedName>
</protein>
<organism evidence="1">
    <name type="scientific">marine sediment metagenome</name>
    <dbReference type="NCBI Taxonomy" id="412755"/>
    <lineage>
        <taxon>unclassified sequences</taxon>
        <taxon>metagenomes</taxon>
        <taxon>ecological metagenomes</taxon>
    </lineage>
</organism>
<proteinExistence type="predicted"/>
<sequence length="181" mass="21127">MLMSEAEALDLALIIYCKVKRLVDQEKNKRGYIRVITECDEMIFRLVHHVRKFRATDRQFTQAECGRILNIPTSTVSRRLEHIERVMSQYFPILTIREVAIYNRRVIQGMSYIEIVDCLCIRKGFEDLTERIVKKTLDRVKTKGYEVKKGSLGRVLSYDAGWDSDGPGAREGMDAYVKRSW</sequence>
<name>A0A0F9GZX1_9ZZZZ</name>
<comment type="caution">
    <text evidence="1">The sequence shown here is derived from an EMBL/GenBank/DDBJ whole genome shotgun (WGS) entry which is preliminary data.</text>
</comment>
<gene>
    <name evidence="1" type="ORF">LCGC14_1765220</name>
</gene>
<dbReference type="AlphaFoldDB" id="A0A0F9GZX1"/>
<accession>A0A0F9GZX1</accession>
<evidence type="ECO:0000313" key="1">
    <source>
        <dbReference type="EMBL" id="KKM04340.1"/>
    </source>
</evidence>
<dbReference type="EMBL" id="LAZR01016473">
    <property type="protein sequence ID" value="KKM04340.1"/>
    <property type="molecule type" value="Genomic_DNA"/>
</dbReference>